<feature type="binding site" evidence="14">
    <location>
        <position position="142"/>
    </location>
    <ligand>
        <name>L-threonine</name>
        <dbReference type="ChEBI" id="CHEBI:57926"/>
    </ligand>
</feature>
<feature type="binding site" evidence="14">
    <location>
        <position position="54"/>
    </location>
    <ligand>
        <name>ATP</name>
        <dbReference type="ChEBI" id="CHEBI:30616"/>
    </ligand>
</feature>
<keyword evidence="9 13" id="KW-0547">Nucleotide-binding</keyword>
<evidence type="ECO:0000256" key="12">
    <source>
        <dbReference type="ARBA" id="ARBA00048366"/>
    </source>
</evidence>
<comment type="subcellular location">
    <subcellularLocation>
        <location evidence="1 13">Cytoplasm</location>
    </subcellularLocation>
</comment>
<feature type="binding site" evidence="14">
    <location>
        <position position="132"/>
    </location>
    <ligand>
        <name>L-threonine</name>
        <dbReference type="ChEBI" id="CHEBI:57926"/>
    </ligand>
</feature>
<comment type="caution">
    <text evidence="16">The sequence shown here is derived from an EMBL/GenBank/DDBJ whole genome shotgun (WGS) entry which is preliminary data.</text>
</comment>
<reference evidence="16 17" key="1">
    <citation type="submission" date="2020-02" db="EMBL/GenBank/DDBJ databases">
        <title>Balneolaceae bacterium YR4-1, complete genome.</title>
        <authorList>
            <person name="Li Y."/>
            <person name="Wu S."/>
        </authorList>
    </citation>
    <scope>NUCLEOTIDE SEQUENCE [LARGE SCALE GENOMIC DNA]</scope>
    <source>
        <strain evidence="16 17">YR4-1</strain>
    </source>
</reference>
<dbReference type="SUPFAM" id="SSF55821">
    <property type="entry name" value="YrdC/RibB"/>
    <property type="match status" value="1"/>
</dbReference>
<feature type="binding site" evidence="14">
    <location>
        <position position="134"/>
    </location>
    <ligand>
        <name>ATP</name>
        <dbReference type="ChEBI" id="CHEBI:30616"/>
    </ligand>
</feature>
<evidence type="ECO:0000256" key="1">
    <source>
        <dbReference type="ARBA" id="ARBA00004496"/>
    </source>
</evidence>
<dbReference type="InterPro" id="IPR050156">
    <property type="entry name" value="TC-AMP_synthase_SUA5"/>
</dbReference>
<evidence type="ECO:0000256" key="3">
    <source>
        <dbReference type="ARBA" id="ARBA00012584"/>
    </source>
</evidence>
<sequence length="316" mass="35285">MKKRLALLEKYIQLIKSGEVVAFPTETVYGLGADARNPDAVKKVFETKGRPADNPLIIHIADIKSVKNFALDVPEAAEKLMESFWPGPLTLIFKKKPEVLDIITGGLATVALRWPSHPISQNLIAQTGPLVAPSANTSGKPSPTKPEHVTEDFGEDFPVIEAGETQIGLESTVLDVSHKPFRIYRPGYIGKTQIENIIGEKVCFAESGENTETRSPGTKYSHYSPKATVRWLKPGEMANADNALYLFHEKNPEHVSDHIIYYQGNYHQMAHELFDRFRQADHRNLNEVVIEQISEETQQENAIAMALYNRINKAVG</sequence>
<keyword evidence="8 13" id="KW-0548">Nucleotidyltransferase</keyword>
<keyword evidence="17" id="KW-1185">Reference proteome</keyword>
<evidence type="ECO:0000256" key="4">
    <source>
        <dbReference type="ARBA" id="ARBA00015492"/>
    </source>
</evidence>
<comment type="function">
    <text evidence="13">Required for the formation of a threonylcarbamoyl group on adenosine at position 37 (t(6)A37) in tRNAs that read codons beginning with adenine.</text>
</comment>
<evidence type="ECO:0000256" key="9">
    <source>
        <dbReference type="ARBA" id="ARBA00022741"/>
    </source>
</evidence>
<accession>A0A6M1T438</accession>
<dbReference type="EC" id="2.7.7.87" evidence="3 13"/>
<dbReference type="PANTHER" id="PTHR17490">
    <property type="entry name" value="SUA5"/>
    <property type="match status" value="1"/>
</dbReference>
<dbReference type="GO" id="GO:0003725">
    <property type="term" value="F:double-stranded RNA binding"/>
    <property type="evidence" value="ECO:0007669"/>
    <property type="project" value="UniProtKB-UniRule"/>
</dbReference>
<gene>
    <name evidence="16" type="ORF">G3570_08930</name>
</gene>
<dbReference type="GO" id="GO:0000049">
    <property type="term" value="F:tRNA binding"/>
    <property type="evidence" value="ECO:0007669"/>
    <property type="project" value="TreeGrafter"/>
</dbReference>
<evidence type="ECO:0000313" key="16">
    <source>
        <dbReference type="EMBL" id="NGP76755.1"/>
    </source>
</evidence>
<feature type="binding site" evidence="14">
    <location>
        <position position="27"/>
    </location>
    <ligand>
        <name>L-threonine</name>
        <dbReference type="ChEBI" id="CHEBI:57926"/>
    </ligand>
</feature>
<feature type="binding site" evidence="14">
    <location>
        <position position="59"/>
    </location>
    <ligand>
        <name>ATP</name>
        <dbReference type="ChEBI" id="CHEBI:30616"/>
    </ligand>
</feature>
<evidence type="ECO:0000256" key="13">
    <source>
        <dbReference type="PIRNR" id="PIRNR004930"/>
    </source>
</evidence>
<feature type="binding site" evidence="14">
    <location>
        <position position="185"/>
    </location>
    <ligand>
        <name>ATP</name>
        <dbReference type="ChEBI" id="CHEBI:30616"/>
    </ligand>
</feature>
<evidence type="ECO:0000256" key="6">
    <source>
        <dbReference type="ARBA" id="ARBA00022679"/>
    </source>
</evidence>
<dbReference type="PIRSF" id="PIRSF004930">
    <property type="entry name" value="Tln_factor_SUA5"/>
    <property type="match status" value="1"/>
</dbReference>
<dbReference type="InterPro" id="IPR017945">
    <property type="entry name" value="DHBP_synth_RibB-like_a/b_dom"/>
</dbReference>
<dbReference type="InterPro" id="IPR010923">
    <property type="entry name" value="T(6)A37_SUA5"/>
</dbReference>
<evidence type="ECO:0000256" key="14">
    <source>
        <dbReference type="PIRSR" id="PIRSR004930-1"/>
    </source>
</evidence>
<keyword evidence="5 13" id="KW-0963">Cytoplasm</keyword>
<dbReference type="EMBL" id="JAALLT010000003">
    <property type="protein sequence ID" value="NGP76755.1"/>
    <property type="molecule type" value="Genomic_DNA"/>
</dbReference>
<evidence type="ECO:0000256" key="2">
    <source>
        <dbReference type="ARBA" id="ARBA00007663"/>
    </source>
</evidence>
<dbReference type="InterPro" id="IPR005145">
    <property type="entry name" value="Sua5_C"/>
</dbReference>
<evidence type="ECO:0000256" key="7">
    <source>
        <dbReference type="ARBA" id="ARBA00022694"/>
    </source>
</evidence>
<dbReference type="GO" id="GO:0006450">
    <property type="term" value="P:regulation of translational fidelity"/>
    <property type="evidence" value="ECO:0007669"/>
    <property type="project" value="TreeGrafter"/>
</dbReference>
<dbReference type="GO" id="GO:0008033">
    <property type="term" value="P:tRNA processing"/>
    <property type="evidence" value="ECO:0007669"/>
    <property type="project" value="UniProtKB-KW"/>
</dbReference>
<keyword evidence="6 13" id="KW-0808">Transferase</keyword>
<proteinExistence type="inferred from homology"/>
<dbReference type="InterPro" id="IPR006070">
    <property type="entry name" value="Sua5-like_dom"/>
</dbReference>
<dbReference type="Pfam" id="PF03481">
    <property type="entry name" value="Sua5_C"/>
    <property type="match status" value="1"/>
</dbReference>
<feature type="binding site" evidence="14">
    <location>
        <position position="113"/>
    </location>
    <ligand>
        <name>L-threonine</name>
        <dbReference type="ChEBI" id="CHEBI:57926"/>
    </ligand>
</feature>
<keyword evidence="7 13" id="KW-0819">tRNA processing</keyword>
<feature type="binding site" evidence="14">
    <location>
        <position position="223"/>
    </location>
    <ligand>
        <name>ATP</name>
        <dbReference type="ChEBI" id="CHEBI:30616"/>
    </ligand>
</feature>
<dbReference type="InterPro" id="IPR038385">
    <property type="entry name" value="Sua5/YwlC_C"/>
</dbReference>
<dbReference type="Gene3D" id="3.40.50.11030">
    <property type="entry name" value="Threonylcarbamoyl-AMP synthase, C-terminal domain"/>
    <property type="match status" value="1"/>
</dbReference>
<dbReference type="GO" id="GO:0061710">
    <property type="term" value="F:L-threonylcarbamoyladenylate synthase"/>
    <property type="evidence" value="ECO:0007669"/>
    <property type="project" value="UniProtKB-EC"/>
</dbReference>
<feature type="binding site" evidence="14">
    <location>
        <position position="109"/>
    </location>
    <ligand>
        <name>ATP</name>
        <dbReference type="ChEBI" id="CHEBI:30616"/>
    </ligand>
</feature>
<dbReference type="GO" id="GO:0005737">
    <property type="term" value="C:cytoplasm"/>
    <property type="evidence" value="ECO:0007669"/>
    <property type="project" value="UniProtKB-SubCell"/>
</dbReference>
<name>A0A6M1T438_9BACT</name>
<dbReference type="FunFam" id="3.90.870.10:FF:000009">
    <property type="entry name" value="Threonylcarbamoyl-AMP synthase, putative"/>
    <property type="match status" value="1"/>
</dbReference>
<comment type="catalytic activity">
    <reaction evidence="12 13">
        <text>L-threonine + hydrogencarbonate + ATP = L-threonylcarbamoyladenylate + diphosphate + H2O</text>
        <dbReference type="Rhea" id="RHEA:36407"/>
        <dbReference type="ChEBI" id="CHEBI:15377"/>
        <dbReference type="ChEBI" id="CHEBI:17544"/>
        <dbReference type="ChEBI" id="CHEBI:30616"/>
        <dbReference type="ChEBI" id="CHEBI:33019"/>
        <dbReference type="ChEBI" id="CHEBI:57926"/>
        <dbReference type="ChEBI" id="CHEBI:73682"/>
        <dbReference type="EC" id="2.7.7.87"/>
    </reaction>
</comment>
<evidence type="ECO:0000256" key="11">
    <source>
        <dbReference type="ARBA" id="ARBA00029774"/>
    </source>
</evidence>
<comment type="similarity">
    <text evidence="2 13">Belongs to the SUA5 family.</text>
</comment>
<dbReference type="GO" id="GO:0005524">
    <property type="term" value="F:ATP binding"/>
    <property type="evidence" value="ECO:0007669"/>
    <property type="project" value="UniProtKB-UniRule"/>
</dbReference>
<dbReference type="Proteomes" id="UP000473278">
    <property type="component" value="Unassembled WGS sequence"/>
</dbReference>
<evidence type="ECO:0000259" key="15">
    <source>
        <dbReference type="PROSITE" id="PS51163"/>
    </source>
</evidence>
<feature type="binding site" evidence="14">
    <location>
        <position position="171"/>
    </location>
    <ligand>
        <name>L-threonine</name>
        <dbReference type="ChEBI" id="CHEBI:57926"/>
    </ligand>
</feature>
<evidence type="ECO:0000256" key="8">
    <source>
        <dbReference type="ARBA" id="ARBA00022695"/>
    </source>
</evidence>
<dbReference type="PANTHER" id="PTHR17490:SF16">
    <property type="entry name" value="THREONYLCARBAMOYL-AMP SYNTHASE"/>
    <property type="match status" value="1"/>
</dbReference>
<dbReference type="NCBIfam" id="TIGR00057">
    <property type="entry name" value="L-threonylcarbamoyladenylate synthase"/>
    <property type="match status" value="1"/>
</dbReference>
<dbReference type="AlphaFoldDB" id="A0A6M1T438"/>
<evidence type="ECO:0000313" key="17">
    <source>
        <dbReference type="Proteomes" id="UP000473278"/>
    </source>
</evidence>
<keyword evidence="10 13" id="KW-0067">ATP-binding</keyword>
<evidence type="ECO:0000256" key="5">
    <source>
        <dbReference type="ARBA" id="ARBA00022490"/>
    </source>
</evidence>
<dbReference type="Pfam" id="PF01300">
    <property type="entry name" value="Sua5_yciO_yrdC"/>
    <property type="match status" value="1"/>
</dbReference>
<protein>
    <recommendedName>
        <fullName evidence="4 13">Threonylcarbamoyl-AMP synthase</fullName>
        <shortName evidence="13">TC-AMP synthase</shortName>
        <ecNumber evidence="3 13">2.7.7.87</ecNumber>
    </recommendedName>
    <alternativeName>
        <fullName evidence="11 13">L-threonylcarbamoyladenylate synthase</fullName>
    </alternativeName>
</protein>
<evidence type="ECO:0000256" key="10">
    <source>
        <dbReference type="ARBA" id="ARBA00022840"/>
    </source>
</evidence>
<dbReference type="Gene3D" id="3.90.870.10">
    <property type="entry name" value="DHBP synthase"/>
    <property type="match status" value="1"/>
</dbReference>
<dbReference type="PROSITE" id="PS51163">
    <property type="entry name" value="YRDC"/>
    <property type="match status" value="1"/>
</dbReference>
<feature type="binding site" evidence="14">
    <location>
        <position position="50"/>
    </location>
    <ligand>
        <name>ATP</name>
        <dbReference type="ChEBI" id="CHEBI:30616"/>
    </ligand>
</feature>
<organism evidence="16 17">
    <name type="scientific">Halalkalibaculum roseum</name>
    <dbReference type="NCBI Taxonomy" id="2709311"/>
    <lineage>
        <taxon>Bacteria</taxon>
        <taxon>Pseudomonadati</taxon>
        <taxon>Balneolota</taxon>
        <taxon>Balneolia</taxon>
        <taxon>Balneolales</taxon>
        <taxon>Balneolaceae</taxon>
        <taxon>Halalkalibaculum</taxon>
    </lineage>
</organism>
<feature type="domain" description="YrdC-like" evidence="15">
    <location>
        <begin position="5"/>
        <end position="189"/>
    </location>
</feature>